<evidence type="ECO:0000313" key="3">
    <source>
        <dbReference type="Proteomes" id="UP000199116"/>
    </source>
</evidence>
<dbReference type="InterPro" id="IPR001296">
    <property type="entry name" value="Glyco_trans_1"/>
</dbReference>
<dbReference type="RefSeq" id="WP_093304099.1">
    <property type="nucleotide sequence ID" value="NZ_FOOH01000008.1"/>
</dbReference>
<dbReference type="SUPFAM" id="SSF53756">
    <property type="entry name" value="UDP-Glycosyltransferase/glycogen phosphorylase"/>
    <property type="match status" value="1"/>
</dbReference>
<evidence type="ECO:0000313" key="2">
    <source>
        <dbReference type="EMBL" id="SFF77177.1"/>
    </source>
</evidence>
<dbReference type="Gene3D" id="3.40.50.2000">
    <property type="entry name" value="Glycogen Phosphorylase B"/>
    <property type="match status" value="2"/>
</dbReference>
<dbReference type="EMBL" id="FOOH01000008">
    <property type="protein sequence ID" value="SFF77177.1"/>
    <property type="molecule type" value="Genomic_DNA"/>
</dbReference>
<dbReference type="GO" id="GO:0016757">
    <property type="term" value="F:glycosyltransferase activity"/>
    <property type="evidence" value="ECO:0007669"/>
    <property type="project" value="InterPro"/>
</dbReference>
<dbReference type="PANTHER" id="PTHR12526">
    <property type="entry name" value="GLYCOSYLTRANSFERASE"/>
    <property type="match status" value="1"/>
</dbReference>
<gene>
    <name evidence="2" type="ORF">SAMN04488033_10887</name>
</gene>
<reference evidence="3" key="1">
    <citation type="submission" date="2016-10" db="EMBL/GenBank/DDBJ databases">
        <authorList>
            <person name="Varghese N."/>
            <person name="Submissions S."/>
        </authorList>
    </citation>
    <scope>NUCLEOTIDE SEQUENCE [LARGE SCALE GENOMIC DNA]</scope>
    <source>
        <strain evidence="3">DSM 23515</strain>
    </source>
</reference>
<keyword evidence="2" id="KW-0808">Transferase</keyword>
<dbReference type="PANTHER" id="PTHR12526:SF630">
    <property type="entry name" value="GLYCOSYLTRANSFERASE"/>
    <property type="match status" value="1"/>
</dbReference>
<organism evidence="2 3">
    <name type="scientific">Salegentibacter agarivorans</name>
    <dbReference type="NCBI Taxonomy" id="345907"/>
    <lineage>
        <taxon>Bacteria</taxon>
        <taxon>Pseudomonadati</taxon>
        <taxon>Bacteroidota</taxon>
        <taxon>Flavobacteriia</taxon>
        <taxon>Flavobacteriales</taxon>
        <taxon>Flavobacteriaceae</taxon>
        <taxon>Salegentibacter</taxon>
    </lineage>
</organism>
<dbReference type="AlphaFoldDB" id="A0A1I2LIA5"/>
<dbReference type="Pfam" id="PF00534">
    <property type="entry name" value="Glycos_transf_1"/>
    <property type="match status" value="1"/>
</dbReference>
<dbReference type="Proteomes" id="UP000199116">
    <property type="component" value="Unassembled WGS sequence"/>
</dbReference>
<protein>
    <submittedName>
        <fullName evidence="2">Glycosyltransferase involved in cell wall bisynthesis</fullName>
    </submittedName>
</protein>
<sequence length="360" mass="40720">MKKVAFLVTGLNAGGLENYLLRFISFYKDNIQATVVCKGGYAGDLKNDFDELGANIIPIKIGYFNPLKFYLLYQIFTRGGFESVCDFTGNFATIPLYLARLSGIEKRIAFHRGSNNRFKETPVKLLYNKVINSQLPLVATDILANSKAAMNFFHEGSWEKDSRFEVIYNGIRASEFLNSDENLREKLEIPSDGFVVGHIGRFNEAKNHNTIIEVAVALCKRQVNVYFILCGKDVDKQLKARVEEEGLARQIKLMGYRQDVIKVLNSLNCFYFPSINEGQPNALIEAMIAGVPFVASDIAPIKETVPKKLHPMLVPPLDIDFAVDAILKIMNCEMNGLEIKDWAISHFSAKKWFEKFYSKL</sequence>
<feature type="domain" description="Glycosyl transferase family 1" evidence="1">
    <location>
        <begin position="180"/>
        <end position="333"/>
    </location>
</feature>
<proteinExistence type="predicted"/>
<accession>A0A1I2LIA5</accession>
<evidence type="ECO:0000259" key="1">
    <source>
        <dbReference type="Pfam" id="PF00534"/>
    </source>
</evidence>
<keyword evidence="3" id="KW-1185">Reference proteome</keyword>
<name>A0A1I2LIA5_9FLAO</name>